<sequence length="622" mass="65540">MGADPSPPSTHEQPSAQDTRLVEQPLVGLGGGVTVRQLTQDEPFSLVALTGDLVGTSARMRARQSDGSWGPWYQAEYETAAPDEQGAGAPATAGTSERPRSTEPVFVGTTNTVEIAVTRSIDAPVTQPPPTGEPEPLDLGYRPATKELPFGQNISAVLISPPQAPAGTHWTPPTGVTMPGQAPPIISRADWGADEALRCESPEYDRAVRAAVVHQTAGSNDYSPLESAGIVKAIYTYHSKTLGWCDIAYNALVDKYGQIFEGSAGGLTKPVEGFHTGGFNRDAWGVAMIGNFDDVAPTPLQIRAVGRLLGWRLGIAEVDPKSMVELESTGSSYTTVPGGAIAKLPAIFTHRDVGNTDCPGNAAYALMDEIREIASHFNDPPEELLKSLEGGATYQRWQELGAMNSVLGAPTSPEADGAGGARYATFAKGVMYWSSTTGAQPVTGAIYDAWASLSYERGPLGLPTSAEIQEPLRITQNFQHGVLNFQRLTGNVSEVVNGITTPLATKPRAGRWCHPSTSRYQSTRSFPEARRRAQNHQRSSTLATPSSLLGAVTSFAAANASGWALPIATPKPARNSIGTSLGISPNATTSVSAMPKGAATSRTPVALLMPSGTISTSPLLVE</sequence>
<dbReference type="SUPFAM" id="SSF55846">
    <property type="entry name" value="N-acetylmuramoyl-L-alanine amidase-like"/>
    <property type="match status" value="1"/>
</dbReference>
<dbReference type="CDD" id="cd06583">
    <property type="entry name" value="PGRP"/>
    <property type="match status" value="1"/>
</dbReference>
<comment type="caution">
    <text evidence="4">The sequence shown here is derived from an EMBL/GenBank/DDBJ whole genome shotgun (WGS) entry which is preliminary data.</text>
</comment>
<dbReference type="InterPro" id="IPR013207">
    <property type="entry name" value="LGFP"/>
</dbReference>
<dbReference type="PANTHER" id="PTHR11022:SF41">
    <property type="entry name" value="PEPTIDOGLYCAN-RECOGNITION PROTEIN LC-RELATED"/>
    <property type="match status" value="1"/>
</dbReference>
<dbReference type="Gene3D" id="3.40.80.10">
    <property type="entry name" value="Peptidoglycan recognition protein-like"/>
    <property type="match status" value="1"/>
</dbReference>
<evidence type="ECO:0000256" key="1">
    <source>
        <dbReference type="ARBA" id="ARBA00007553"/>
    </source>
</evidence>
<reference evidence="4 5" key="1">
    <citation type="submission" date="2014-01" db="EMBL/GenBank/DDBJ databases">
        <authorList>
            <person name="Dobos K."/>
            <person name="Lenaerts A."/>
            <person name="Ordway D."/>
            <person name="DeGroote M.A."/>
            <person name="Parker T."/>
            <person name="Sizemore C."/>
            <person name="Tallon L.J."/>
            <person name="Sadzewicz L.K."/>
            <person name="Sengamalay N."/>
            <person name="Fraser C.M."/>
            <person name="Hine E."/>
            <person name="Shefchek K.A."/>
            <person name="Das S.P."/>
            <person name="Tettelin H."/>
        </authorList>
    </citation>
    <scope>NUCLEOTIDE SEQUENCE [LARGE SCALE GENOMIC DNA]</scope>
    <source>
        <strain evidence="4 5">Harvey</strain>
    </source>
</reference>
<dbReference type="InterPro" id="IPR015510">
    <property type="entry name" value="PGRP"/>
</dbReference>
<accession>A0ABN0QLX5</accession>
<keyword evidence="5" id="KW-1185">Reference proteome</keyword>
<dbReference type="SMART" id="SM00701">
    <property type="entry name" value="PGRP"/>
    <property type="match status" value="1"/>
</dbReference>
<organism evidence="4 5">
    <name type="scientific">Mycobacterium ulcerans str. Harvey</name>
    <dbReference type="NCBI Taxonomy" id="1299332"/>
    <lineage>
        <taxon>Bacteria</taxon>
        <taxon>Bacillati</taxon>
        <taxon>Actinomycetota</taxon>
        <taxon>Actinomycetes</taxon>
        <taxon>Mycobacteriales</taxon>
        <taxon>Mycobacteriaceae</taxon>
        <taxon>Mycobacterium</taxon>
        <taxon>Mycobacterium ulcerans group</taxon>
    </lineage>
</organism>
<dbReference type="InterPro" id="IPR036505">
    <property type="entry name" value="Amidase/PGRP_sf"/>
</dbReference>
<proteinExistence type="inferred from homology"/>
<evidence type="ECO:0000313" key="5">
    <source>
        <dbReference type="Proteomes" id="UP000020681"/>
    </source>
</evidence>
<evidence type="ECO:0000256" key="2">
    <source>
        <dbReference type="SAM" id="MobiDB-lite"/>
    </source>
</evidence>
<dbReference type="Proteomes" id="UP000020681">
    <property type="component" value="Unassembled WGS sequence"/>
</dbReference>
<name>A0ABN0QLX5_MYCUL</name>
<feature type="region of interest" description="Disordered" evidence="2">
    <location>
        <begin position="1"/>
        <end position="21"/>
    </location>
</feature>
<feature type="domain" description="Peptidoglycan recognition protein family" evidence="3">
    <location>
        <begin position="183"/>
        <end position="331"/>
    </location>
</feature>
<dbReference type="EMBL" id="JAOL01000190">
    <property type="protein sequence ID" value="EUA85594.1"/>
    <property type="molecule type" value="Genomic_DNA"/>
</dbReference>
<gene>
    <name evidence="4" type="ORF">I551_8096</name>
</gene>
<dbReference type="InterPro" id="IPR002502">
    <property type="entry name" value="Amidase_domain"/>
</dbReference>
<feature type="region of interest" description="Disordered" evidence="2">
    <location>
        <begin position="507"/>
        <end position="544"/>
    </location>
</feature>
<feature type="compositionally biased region" description="Polar residues" evidence="2">
    <location>
        <begin position="9"/>
        <end position="18"/>
    </location>
</feature>
<feature type="region of interest" description="Disordered" evidence="2">
    <location>
        <begin position="80"/>
        <end position="103"/>
    </location>
</feature>
<evidence type="ECO:0000313" key="4">
    <source>
        <dbReference type="EMBL" id="EUA85594.1"/>
    </source>
</evidence>
<dbReference type="Pfam" id="PF01510">
    <property type="entry name" value="Amidase_2"/>
    <property type="match status" value="1"/>
</dbReference>
<comment type="similarity">
    <text evidence="1">Belongs to the N-acetylmuramoyl-L-alanine amidase 2 family.</text>
</comment>
<evidence type="ECO:0000259" key="3">
    <source>
        <dbReference type="SMART" id="SM00701"/>
    </source>
</evidence>
<dbReference type="InterPro" id="IPR006619">
    <property type="entry name" value="PGRP_domain_met/bac"/>
</dbReference>
<dbReference type="PANTHER" id="PTHR11022">
    <property type="entry name" value="PEPTIDOGLYCAN RECOGNITION PROTEIN"/>
    <property type="match status" value="1"/>
</dbReference>
<protein>
    <submittedName>
        <fullName evidence="4">N-acetylmuramoyl-L-alanine amidase family protein</fullName>
    </submittedName>
</protein>
<dbReference type="Pfam" id="PF08310">
    <property type="entry name" value="LGFP"/>
    <property type="match status" value="1"/>
</dbReference>
<feature type="compositionally biased region" description="Polar residues" evidence="2">
    <location>
        <begin position="515"/>
        <end position="525"/>
    </location>
</feature>